<sequence length="191" mass="20973">MKFFGTLSLLVGAALATPSHHARQSTKVPDSFYLKTSGSENSAHNDLYVYGYHTGAGRNDAVLTPDIDTASKAFMNGTNVQFDFNTSFPWGLNPIGVTNYAGASLYLRFVSGTVIDLLAAWQLVELNVGYGAGDFSVNSTGLQWSEQKGFGGWLVCDWYHNAPQLFYIYRYYTAEYPASCSRVKLLTESTA</sequence>
<dbReference type="InterPro" id="IPR057229">
    <property type="entry name" value="DUF7907"/>
</dbReference>
<evidence type="ECO:0000256" key="1">
    <source>
        <dbReference type="SAM" id="SignalP"/>
    </source>
</evidence>
<gene>
    <name evidence="3" type="ORF">BJX68DRAFT_213379</name>
</gene>
<dbReference type="GeneID" id="98152923"/>
<proteinExistence type="predicted"/>
<dbReference type="Pfam" id="PF25484">
    <property type="entry name" value="DUF7907"/>
    <property type="match status" value="1"/>
</dbReference>
<feature type="signal peptide" evidence="1">
    <location>
        <begin position="1"/>
        <end position="16"/>
    </location>
</feature>
<organism evidence="3 4">
    <name type="scientific">Aspergillus pseudodeflectus</name>
    <dbReference type="NCBI Taxonomy" id="176178"/>
    <lineage>
        <taxon>Eukaryota</taxon>
        <taxon>Fungi</taxon>
        <taxon>Dikarya</taxon>
        <taxon>Ascomycota</taxon>
        <taxon>Pezizomycotina</taxon>
        <taxon>Eurotiomycetes</taxon>
        <taxon>Eurotiomycetidae</taxon>
        <taxon>Eurotiales</taxon>
        <taxon>Aspergillaceae</taxon>
        <taxon>Aspergillus</taxon>
        <taxon>Aspergillus subgen. Nidulantes</taxon>
    </lineage>
</organism>
<dbReference type="Proteomes" id="UP001610444">
    <property type="component" value="Unassembled WGS sequence"/>
</dbReference>
<evidence type="ECO:0000313" key="3">
    <source>
        <dbReference type="EMBL" id="KAL2838420.1"/>
    </source>
</evidence>
<name>A0ABR4JEH3_9EURO</name>
<keyword evidence="1" id="KW-0732">Signal</keyword>
<accession>A0ABR4JEH3</accession>
<feature type="domain" description="DUF7907" evidence="2">
    <location>
        <begin position="30"/>
        <end position="188"/>
    </location>
</feature>
<dbReference type="EMBL" id="JBFXLR010000085">
    <property type="protein sequence ID" value="KAL2838420.1"/>
    <property type="molecule type" value="Genomic_DNA"/>
</dbReference>
<reference evidence="3 4" key="1">
    <citation type="submission" date="2024-07" db="EMBL/GenBank/DDBJ databases">
        <title>Section-level genome sequencing and comparative genomics of Aspergillus sections Usti and Cavernicolus.</title>
        <authorList>
            <consortium name="Lawrence Berkeley National Laboratory"/>
            <person name="Nybo J.L."/>
            <person name="Vesth T.C."/>
            <person name="Theobald S."/>
            <person name="Frisvad J.C."/>
            <person name="Larsen T.O."/>
            <person name="Kjaerboelling I."/>
            <person name="Rothschild-Mancinelli K."/>
            <person name="Lyhne E.K."/>
            <person name="Kogle M.E."/>
            <person name="Barry K."/>
            <person name="Clum A."/>
            <person name="Na H."/>
            <person name="Ledsgaard L."/>
            <person name="Lin J."/>
            <person name="Lipzen A."/>
            <person name="Kuo A."/>
            <person name="Riley R."/>
            <person name="Mondo S."/>
            <person name="LaButti K."/>
            <person name="Haridas S."/>
            <person name="Pangalinan J."/>
            <person name="Salamov A.A."/>
            <person name="Simmons B.A."/>
            <person name="Magnuson J.K."/>
            <person name="Chen J."/>
            <person name="Drula E."/>
            <person name="Henrissat B."/>
            <person name="Wiebenga A."/>
            <person name="Lubbers R.J."/>
            <person name="Gomes A.C."/>
            <person name="Macurrencykelacurrency M.R."/>
            <person name="Stajich J."/>
            <person name="Grigoriev I.V."/>
            <person name="Mortensen U.H."/>
            <person name="De vries R.P."/>
            <person name="Baker S.E."/>
            <person name="Andersen M.R."/>
        </authorList>
    </citation>
    <scope>NUCLEOTIDE SEQUENCE [LARGE SCALE GENOMIC DNA]</scope>
    <source>
        <strain evidence="3 4">CBS 756.74</strain>
    </source>
</reference>
<evidence type="ECO:0000313" key="4">
    <source>
        <dbReference type="Proteomes" id="UP001610444"/>
    </source>
</evidence>
<feature type="chain" id="PRO_5047011983" description="DUF7907 domain-containing protein" evidence="1">
    <location>
        <begin position="17"/>
        <end position="191"/>
    </location>
</feature>
<comment type="caution">
    <text evidence="3">The sequence shown here is derived from an EMBL/GenBank/DDBJ whole genome shotgun (WGS) entry which is preliminary data.</text>
</comment>
<evidence type="ECO:0000259" key="2">
    <source>
        <dbReference type="Pfam" id="PF25484"/>
    </source>
</evidence>
<dbReference type="RefSeq" id="XP_070893014.1">
    <property type="nucleotide sequence ID" value="XM_071037759.1"/>
</dbReference>
<keyword evidence="4" id="KW-1185">Reference proteome</keyword>
<protein>
    <recommendedName>
        <fullName evidence="2">DUF7907 domain-containing protein</fullName>
    </recommendedName>
</protein>